<keyword evidence="6" id="KW-1133">Transmembrane helix</keyword>
<evidence type="ECO:0000256" key="1">
    <source>
        <dbReference type="ARBA" id="ARBA00004167"/>
    </source>
</evidence>
<evidence type="ECO:0000256" key="4">
    <source>
        <dbReference type="ARBA" id="ARBA00022679"/>
    </source>
</evidence>
<evidence type="ECO:0000256" key="8">
    <source>
        <dbReference type="SAM" id="SignalP"/>
    </source>
</evidence>
<reference evidence="9 10" key="1">
    <citation type="journal article" date="2012" name="Genome Biol.">
        <title>Genome and low-iron response of an oceanic diatom adapted to chronic iron limitation.</title>
        <authorList>
            <person name="Lommer M."/>
            <person name="Specht M."/>
            <person name="Roy A.S."/>
            <person name="Kraemer L."/>
            <person name="Andreson R."/>
            <person name="Gutowska M.A."/>
            <person name="Wolf J."/>
            <person name="Bergner S.V."/>
            <person name="Schilhabel M.B."/>
            <person name="Klostermeier U.C."/>
            <person name="Beiko R.G."/>
            <person name="Rosenstiel P."/>
            <person name="Hippler M."/>
            <person name="Laroche J."/>
        </authorList>
    </citation>
    <scope>NUCLEOTIDE SEQUENCE [LARGE SCALE GENOMIC DNA]</scope>
    <source>
        <strain evidence="9 10">CCMP1005</strain>
    </source>
</reference>
<dbReference type="GO" id="GO:0016020">
    <property type="term" value="C:membrane"/>
    <property type="evidence" value="ECO:0007669"/>
    <property type="project" value="UniProtKB-SubCell"/>
</dbReference>
<keyword evidence="3" id="KW-0328">Glycosyltransferase</keyword>
<evidence type="ECO:0000256" key="3">
    <source>
        <dbReference type="ARBA" id="ARBA00022676"/>
    </source>
</evidence>
<feature type="chain" id="PRO_5003837656" description="Glycosyltransferase family 92 protein" evidence="8">
    <location>
        <begin position="22"/>
        <end position="376"/>
    </location>
</feature>
<keyword evidence="7" id="KW-0472">Membrane</keyword>
<evidence type="ECO:0008006" key="11">
    <source>
        <dbReference type="Google" id="ProtNLM"/>
    </source>
</evidence>
<name>K0SB82_THAOC</name>
<proteinExistence type="inferred from homology"/>
<keyword evidence="10" id="KW-1185">Reference proteome</keyword>
<sequence length="376" mass="43260">MSKHRLPLLATISVLFFFTQLEYLTRTIGSPRSGTAGANQTEGSGISASSIKAARRGLNLTTGESSGSGNKDRSIKVYKPTTDGSPNVAVCLAVKNETLYIDEHLDYHIALGFSPIYIYDNSLDFELNNSHAVFDSFTGANTSWYQSRKDIHQYIRLIHFPQSPVQIPAYDQCIKRDAKDSTFVALIDVDEFVVLKRHSNVVDFVEAYCDFRCGQLSINWQNMGTSGETNYSAVPVLKRNVHYDENRAMHGTIKVIVRVKAVADPMRWRHSVMLKDKYNWVDTNHKVHKYKFGDWRRQSNNDKPLDVAVIYHYPFKSREEFRYRTCVRGTSAHKRGEVPMCDNPGYYELYNGTTFDDTAWRHLMRMVPKYRDYERN</sequence>
<protein>
    <recommendedName>
        <fullName evidence="11">Glycosyltransferase family 92 protein</fullName>
    </recommendedName>
</protein>
<accession>K0SB82</accession>
<dbReference type="GO" id="GO:0005737">
    <property type="term" value="C:cytoplasm"/>
    <property type="evidence" value="ECO:0007669"/>
    <property type="project" value="TreeGrafter"/>
</dbReference>
<keyword evidence="5" id="KW-0812">Transmembrane</keyword>
<dbReference type="PANTHER" id="PTHR21461:SF69">
    <property type="entry name" value="GLYCOSYLTRANSFERASE FAMILY 92 PROTEIN"/>
    <property type="match status" value="1"/>
</dbReference>
<evidence type="ECO:0000256" key="7">
    <source>
        <dbReference type="ARBA" id="ARBA00023136"/>
    </source>
</evidence>
<dbReference type="eggNOG" id="ENOG502RWYP">
    <property type="taxonomic scope" value="Eukaryota"/>
</dbReference>
<evidence type="ECO:0000256" key="5">
    <source>
        <dbReference type="ARBA" id="ARBA00022692"/>
    </source>
</evidence>
<dbReference type="AlphaFoldDB" id="K0SB82"/>
<dbReference type="Pfam" id="PF01697">
    <property type="entry name" value="Glyco_transf_92"/>
    <property type="match status" value="1"/>
</dbReference>
<keyword evidence="4" id="KW-0808">Transferase</keyword>
<comment type="caution">
    <text evidence="9">The sequence shown here is derived from an EMBL/GenBank/DDBJ whole genome shotgun (WGS) entry which is preliminary data.</text>
</comment>
<evidence type="ECO:0000313" key="9">
    <source>
        <dbReference type="EMBL" id="EJK62169.1"/>
    </source>
</evidence>
<dbReference type="Proteomes" id="UP000266841">
    <property type="component" value="Unassembled WGS sequence"/>
</dbReference>
<dbReference type="GO" id="GO:0016757">
    <property type="term" value="F:glycosyltransferase activity"/>
    <property type="evidence" value="ECO:0007669"/>
    <property type="project" value="UniProtKB-KW"/>
</dbReference>
<evidence type="ECO:0000256" key="2">
    <source>
        <dbReference type="ARBA" id="ARBA00007647"/>
    </source>
</evidence>
<evidence type="ECO:0000313" key="10">
    <source>
        <dbReference type="Proteomes" id="UP000266841"/>
    </source>
</evidence>
<dbReference type="OrthoDB" id="46148at2759"/>
<comment type="subcellular location">
    <subcellularLocation>
        <location evidence="1">Membrane</location>
        <topology evidence="1">Single-pass membrane protein</topology>
    </subcellularLocation>
</comment>
<comment type="similarity">
    <text evidence="2">Belongs to the glycosyltransferase 92 family.</text>
</comment>
<organism evidence="9 10">
    <name type="scientific">Thalassiosira oceanica</name>
    <name type="common">Marine diatom</name>
    <dbReference type="NCBI Taxonomy" id="159749"/>
    <lineage>
        <taxon>Eukaryota</taxon>
        <taxon>Sar</taxon>
        <taxon>Stramenopiles</taxon>
        <taxon>Ochrophyta</taxon>
        <taxon>Bacillariophyta</taxon>
        <taxon>Coscinodiscophyceae</taxon>
        <taxon>Thalassiosirophycidae</taxon>
        <taxon>Thalassiosirales</taxon>
        <taxon>Thalassiosiraceae</taxon>
        <taxon>Thalassiosira</taxon>
    </lineage>
</organism>
<feature type="signal peptide" evidence="8">
    <location>
        <begin position="1"/>
        <end position="21"/>
    </location>
</feature>
<dbReference type="OMA" id="THEYVQI"/>
<dbReference type="PANTHER" id="PTHR21461">
    <property type="entry name" value="GLYCOSYLTRANSFERASE FAMILY 92 PROTEIN"/>
    <property type="match status" value="1"/>
</dbReference>
<evidence type="ECO:0000256" key="6">
    <source>
        <dbReference type="ARBA" id="ARBA00022989"/>
    </source>
</evidence>
<keyword evidence="8" id="KW-0732">Signal</keyword>
<dbReference type="EMBL" id="AGNL01019074">
    <property type="protein sequence ID" value="EJK62169.1"/>
    <property type="molecule type" value="Genomic_DNA"/>
</dbReference>
<gene>
    <name evidence="9" type="ORF">THAOC_17231</name>
</gene>
<dbReference type="InterPro" id="IPR008166">
    <property type="entry name" value="Glyco_transf_92"/>
</dbReference>